<feature type="region of interest" description="Disordered" evidence="1">
    <location>
        <begin position="28"/>
        <end position="84"/>
    </location>
</feature>
<organism evidence="3 4">
    <name type="scientific">Streptacidiphilus cavernicola</name>
    <dbReference type="NCBI Taxonomy" id="3342716"/>
    <lineage>
        <taxon>Bacteria</taxon>
        <taxon>Bacillati</taxon>
        <taxon>Actinomycetota</taxon>
        <taxon>Actinomycetes</taxon>
        <taxon>Kitasatosporales</taxon>
        <taxon>Streptomycetaceae</taxon>
        <taxon>Streptacidiphilus</taxon>
    </lineage>
</organism>
<feature type="compositionally biased region" description="Low complexity" evidence="1">
    <location>
        <begin position="59"/>
        <end position="83"/>
    </location>
</feature>
<feature type="region of interest" description="Disordered" evidence="1">
    <location>
        <begin position="166"/>
        <end position="186"/>
    </location>
</feature>
<sequence length="186" mass="17733">MSSARGLAALTVLGLVALGGTSACASSATTPVGAGSTAGSPSAGATPTPTLVPLPSPGTPTVAPSSPAGPAGPTGTGSARASGIKADSYSTSGNTLTVQFVAGICAVYSLEANQSTPGTVQVTILEAPKGPARQVCPMLVKEQTVSTDLGSPLGSRSVVDTAGGQKLPAQIPVSGGGKVTHGPVTQ</sequence>
<name>A0ABV6VSQ9_9ACTN</name>
<feature type="compositionally biased region" description="Low complexity" evidence="1">
    <location>
        <begin position="33"/>
        <end position="49"/>
    </location>
</feature>
<evidence type="ECO:0000313" key="3">
    <source>
        <dbReference type="EMBL" id="MFC1416756.1"/>
    </source>
</evidence>
<keyword evidence="2" id="KW-0732">Signal</keyword>
<proteinExistence type="predicted"/>
<dbReference type="PROSITE" id="PS51257">
    <property type="entry name" value="PROKAR_LIPOPROTEIN"/>
    <property type="match status" value="1"/>
</dbReference>
<evidence type="ECO:0008006" key="5">
    <source>
        <dbReference type="Google" id="ProtNLM"/>
    </source>
</evidence>
<dbReference type="Proteomes" id="UP001592531">
    <property type="component" value="Unassembled WGS sequence"/>
</dbReference>
<dbReference type="RefSeq" id="WP_380534264.1">
    <property type="nucleotide sequence ID" value="NZ_JBHFAB010000005.1"/>
</dbReference>
<evidence type="ECO:0000256" key="1">
    <source>
        <dbReference type="SAM" id="MobiDB-lite"/>
    </source>
</evidence>
<comment type="caution">
    <text evidence="3">The sequence shown here is derived from an EMBL/GenBank/DDBJ whole genome shotgun (WGS) entry which is preliminary data.</text>
</comment>
<feature type="signal peptide" evidence="2">
    <location>
        <begin position="1"/>
        <end position="25"/>
    </location>
</feature>
<protein>
    <recommendedName>
        <fullName evidence="5">Lipoprotein</fullName>
    </recommendedName>
</protein>
<dbReference type="EMBL" id="JBHFAB010000005">
    <property type="protein sequence ID" value="MFC1416756.1"/>
    <property type="molecule type" value="Genomic_DNA"/>
</dbReference>
<keyword evidence="4" id="KW-1185">Reference proteome</keyword>
<gene>
    <name evidence="3" type="ORF">ACEZDE_08885</name>
</gene>
<evidence type="ECO:0000313" key="4">
    <source>
        <dbReference type="Proteomes" id="UP001592531"/>
    </source>
</evidence>
<evidence type="ECO:0000256" key="2">
    <source>
        <dbReference type="SAM" id="SignalP"/>
    </source>
</evidence>
<accession>A0ABV6VSQ9</accession>
<feature type="chain" id="PRO_5047027513" description="Lipoprotein" evidence="2">
    <location>
        <begin position="26"/>
        <end position="186"/>
    </location>
</feature>
<reference evidence="3 4" key="1">
    <citation type="submission" date="2024-09" db="EMBL/GenBank/DDBJ databases">
        <authorList>
            <person name="Lee S.D."/>
        </authorList>
    </citation>
    <scope>NUCLEOTIDE SEQUENCE [LARGE SCALE GENOMIC DNA]</scope>
    <source>
        <strain evidence="3 4">N8-3</strain>
    </source>
</reference>